<comment type="caution">
    <text evidence="3">The sequence shown here is derived from an EMBL/GenBank/DDBJ whole genome shotgun (WGS) entry which is preliminary data.</text>
</comment>
<evidence type="ECO:0000256" key="1">
    <source>
        <dbReference type="SAM" id="MobiDB-lite"/>
    </source>
</evidence>
<reference evidence="3 4" key="1">
    <citation type="journal article" date="2024" name="Nat. Commun.">
        <title>Phylogenomics reveals the evolutionary origins of lichenization in chlorophyte algae.</title>
        <authorList>
            <person name="Puginier C."/>
            <person name="Libourel C."/>
            <person name="Otte J."/>
            <person name="Skaloud P."/>
            <person name="Haon M."/>
            <person name="Grisel S."/>
            <person name="Petersen M."/>
            <person name="Berrin J.G."/>
            <person name="Delaux P.M."/>
            <person name="Dal Grande F."/>
            <person name="Keller J."/>
        </authorList>
    </citation>
    <scope>NUCLEOTIDE SEQUENCE [LARGE SCALE GENOMIC DNA]</scope>
    <source>
        <strain evidence="3 4">SAG 2145</strain>
    </source>
</reference>
<dbReference type="PANTHER" id="PTHR31032:SF1">
    <property type="entry name" value="PGR5-LIKE PROTEIN 1B, CHLOROPLASTIC"/>
    <property type="match status" value="1"/>
</dbReference>
<dbReference type="InterPro" id="IPR039987">
    <property type="entry name" value="PGRL1"/>
</dbReference>
<evidence type="ECO:0000313" key="4">
    <source>
        <dbReference type="Proteomes" id="UP001438707"/>
    </source>
</evidence>
<dbReference type="EMBL" id="JALJOS010000001">
    <property type="protein sequence ID" value="KAK9844290.1"/>
    <property type="molecule type" value="Genomic_DNA"/>
</dbReference>
<sequence length="343" mass="37260">MQSASSSCLKSNRLFLPSRNILQPVRPSRGNALRVQAKKGSNGTGLGGAVKNASESVGKALDDVDDNILNFCSLDKTGKPRSKQSLGEKEADFLDALRSFYYDNQPIMSNEEFDNLKEELQWQGSKVAVLSSTEQRFMEASKAYVAGKPFLSDDQFDELKQQLRSKNSKVVSQGPRCSLRTRNLYSDANPDYLKMTLLNLPAAIGILLGLFAIDDFTGFEITKLVELPEPWGIIVVWGLVLPLVFVLVNAVTGLILKDGLILQGPCPNCGESNITYFGDIFTVPGPRDTTTVKCPNCKTQLLFSNERRQIIVQSTPGSSTGTQKEQKSGPAAGKDATSPAGAS</sequence>
<keyword evidence="2" id="KW-0812">Transmembrane</keyword>
<accession>A0AAW1SCV9</accession>
<keyword evidence="4" id="KW-1185">Reference proteome</keyword>
<dbReference type="PANTHER" id="PTHR31032">
    <property type="entry name" value="PGR5-LIKE PROTEIN 1B, CHLOROPLASTIC"/>
    <property type="match status" value="1"/>
</dbReference>
<dbReference type="GO" id="GO:0016730">
    <property type="term" value="F:oxidoreductase activity, acting on iron-sulfur proteins as donors"/>
    <property type="evidence" value="ECO:0007669"/>
    <property type="project" value="InterPro"/>
</dbReference>
<dbReference type="AlphaFoldDB" id="A0AAW1SCV9"/>
<feature type="transmembrane region" description="Helical" evidence="2">
    <location>
        <begin position="233"/>
        <end position="256"/>
    </location>
</feature>
<protein>
    <submittedName>
        <fullName evidence="3">Uncharacterized protein</fullName>
    </submittedName>
</protein>
<keyword evidence="2" id="KW-0472">Membrane</keyword>
<evidence type="ECO:0000313" key="3">
    <source>
        <dbReference type="EMBL" id="KAK9844290.1"/>
    </source>
</evidence>
<proteinExistence type="predicted"/>
<feature type="region of interest" description="Disordered" evidence="1">
    <location>
        <begin position="313"/>
        <end position="343"/>
    </location>
</feature>
<feature type="transmembrane region" description="Helical" evidence="2">
    <location>
        <begin position="192"/>
        <end position="213"/>
    </location>
</feature>
<dbReference type="GO" id="GO:0009535">
    <property type="term" value="C:chloroplast thylakoid membrane"/>
    <property type="evidence" value="ECO:0007669"/>
    <property type="project" value="InterPro"/>
</dbReference>
<feature type="compositionally biased region" description="Polar residues" evidence="1">
    <location>
        <begin position="313"/>
        <end position="323"/>
    </location>
</feature>
<dbReference type="GO" id="GO:0009773">
    <property type="term" value="P:photosynthetic electron transport in photosystem I"/>
    <property type="evidence" value="ECO:0007669"/>
    <property type="project" value="InterPro"/>
</dbReference>
<dbReference type="Proteomes" id="UP001438707">
    <property type="component" value="Unassembled WGS sequence"/>
</dbReference>
<keyword evidence="2" id="KW-1133">Transmembrane helix</keyword>
<organism evidence="3 4">
    <name type="scientific">Apatococcus lobatus</name>
    <dbReference type="NCBI Taxonomy" id="904363"/>
    <lineage>
        <taxon>Eukaryota</taxon>
        <taxon>Viridiplantae</taxon>
        <taxon>Chlorophyta</taxon>
        <taxon>core chlorophytes</taxon>
        <taxon>Trebouxiophyceae</taxon>
        <taxon>Chlorellales</taxon>
        <taxon>Chlorellaceae</taxon>
        <taxon>Apatococcus</taxon>
    </lineage>
</organism>
<name>A0AAW1SCV9_9CHLO</name>
<gene>
    <name evidence="3" type="ORF">WJX74_000472</name>
</gene>
<evidence type="ECO:0000256" key="2">
    <source>
        <dbReference type="SAM" id="Phobius"/>
    </source>
</evidence>